<dbReference type="GO" id="GO:0034040">
    <property type="term" value="F:ATPase-coupled lipid transmembrane transporter activity"/>
    <property type="evidence" value="ECO:0007669"/>
    <property type="project" value="TreeGrafter"/>
</dbReference>
<organism evidence="4">
    <name type="scientific">marine metagenome</name>
    <dbReference type="NCBI Taxonomy" id="408172"/>
    <lineage>
        <taxon>unclassified sequences</taxon>
        <taxon>metagenomes</taxon>
        <taxon>ecological metagenomes</taxon>
    </lineage>
</organism>
<dbReference type="Pfam" id="PF00005">
    <property type="entry name" value="ABC_tran"/>
    <property type="match status" value="1"/>
</dbReference>
<feature type="domain" description="ABC transporter" evidence="3">
    <location>
        <begin position="4"/>
        <end position="226"/>
    </location>
</feature>
<dbReference type="AlphaFoldDB" id="A0A382ZR02"/>
<gene>
    <name evidence="4" type="ORF">METZ01_LOCUS450811</name>
</gene>
<dbReference type="SMART" id="SM00382">
    <property type="entry name" value="AAA"/>
    <property type="match status" value="1"/>
</dbReference>
<dbReference type="PANTHER" id="PTHR24221:SF632">
    <property type="entry name" value="ATP-DEPENDENT LIPID A-CORE FLIPPASE"/>
    <property type="match status" value="1"/>
</dbReference>
<evidence type="ECO:0000259" key="3">
    <source>
        <dbReference type="PROSITE" id="PS50893"/>
    </source>
</evidence>
<keyword evidence="1" id="KW-0547">Nucleotide-binding</keyword>
<name>A0A382ZR02_9ZZZZ</name>
<dbReference type="PANTHER" id="PTHR24221">
    <property type="entry name" value="ATP-BINDING CASSETTE SUB-FAMILY B"/>
    <property type="match status" value="1"/>
</dbReference>
<feature type="non-terminal residue" evidence="4">
    <location>
        <position position="1"/>
    </location>
</feature>
<reference evidence="4" key="1">
    <citation type="submission" date="2018-05" db="EMBL/GenBank/DDBJ databases">
        <authorList>
            <person name="Lanie J.A."/>
            <person name="Ng W.-L."/>
            <person name="Kazmierczak K.M."/>
            <person name="Andrzejewski T.M."/>
            <person name="Davidsen T.M."/>
            <person name="Wayne K.J."/>
            <person name="Tettelin H."/>
            <person name="Glass J.I."/>
            <person name="Rusch D."/>
            <person name="Podicherti R."/>
            <person name="Tsui H.-C.T."/>
            <person name="Winkler M.E."/>
        </authorList>
    </citation>
    <scope>NUCLEOTIDE SEQUENCE</scope>
</reference>
<dbReference type="EMBL" id="UINC01185972">
    <property type="protein sequence ID" value="SVD97957.1"/>
    <property type="molecule type" value="Genomic_DNA"/>
</dbReference>
<sequence>NKEISLHDVSYTYEGSDKKILNNVNAIIPKSSFVGFVGSSGAGKSTLLDVLLGLISPDTGSIKIDGIDIASNINGWQKNIGYVSQTVYLTDSTIKSNIAFGMDDIRIDDHLLRNAIKSSQLEDFIDSLPDGVETLVGERGVKLSGGQRQRIGIARALYNNPEVLVLDEASSALDIATEGRFLKTIRLLSGNKTIVFVTHRESVMNFCDQVYIQKNQKLSKMKMNKIIS</sequence>
<dbReference type="InterPro" id="IPR027417">
    <property type="entry name" value="P-loop_NTPase"/>
</dbReference>
<accession>A0A382ZR02</accession>
<dbReference type="SUPFAM" id="SSF52540">
    <property type="entry name" value="P-loop containing nucleoside triphosphate hydrolases"/>
    <property type="match status" value="1"/>
</dbReference>
<evidence type="ECO:0000256" key="1">
    <source>
        <dbReference type="ARBA" id="ARBA00022741"/>
    </source>
</evidence>
<dbReference type="PROSITE" id="PS50893">
    <property type="entry name" value="ABC_TRANSPORTER_2"/>
    <property type="match status" value="1"/>
</dbReference>
<dbReference type="InterPro" id="IPR003593">
    <property type="entry name" value="AAA+_ATPase"/>
</dbReference>
<evidence type="ECO:0000313" key="4">
    <source>
        <dbReference type="EMBL" id="SVD97957.1"/>
    </source>
</evidence>
<dbReference type="InterPro" id="IPR017871">
    <property type="entry name" value="ABC_transporter-like_CS"/>
</dbReference>
<dbReference type="GO" id="GO:0016887">
    <property type="term" value="F:ATP hydrolysis activity"/>
    <property type="evidence" value="ECO:0007669"/>
    <property type="project" value="InterPro"/>
</dbReference>
<dbReference type="PROSITE" id="PS00211">
    <property type="entry name" value="ABC_TRANSPORTER_1"/>
    <property type="match status" value="1"/>
</dbReference>
<evidence type="ECO:0000256" key="2">
    <source>
        <dbReference type="ARBA" id="ARBA00022840"/>
    </source>
</evidence>
<protein>
    <recommendedName>
        <fullName evidence="3">ABC transporter domain-containing protein</fullName>
    </recommendedName>
</protein>
<dbReference type="InterPro" id="IPR039421">
    <property type="entry name" value="Type_1_exporter"/>
</dbReference>
<dbReference type="GO" id="GO:0005524">
    <property type="term" value="F:ATP binding"/>
    <property type="evidence" value="ECO:0007669"/>
    <property type="project" value="UniProtKB-KW"/>
</dbReference>
<keyword evidence="2" id="KW-0067">ATP-binding</keyword>
<proteinExistence type="predicted"/>
<dbReference type="Gene3D" id="3.40.50.300">
    <property type="entry name" value="P-loop containing nucleotide triphosphate hydrolases"/>
    <property type="match status" value="1"/>
</dbReference>
<dbReference type="InterPro" id="IPR003439">
    <property type="entry name" value="ABC_transporter-like_ATP-bd"/>
</dbReference>